<comment type="caution">
    <text evidence="1">The sequence shown here is derived from an EMBL/GenBank/DDBJ whole genome shotgun (WGS) entry which is preliminary data.</text>
</comment>
<organism evidence="1 2">
    <name type="scientific">Nocardia colli</name>
    <dbReference type="NCBI Taxonomy" id="2545717"/>
    <lineage>
        <taxon>Bacteria</taxon>
        <taxon>Bacillati</taxon>
        <taxon>Actinomycetota</taxon>
        <taxon>Actinomycetes</taxon>
        <taxon>Mycobacteriales</taxon>
        <taxon>Nocardiaceae</taxon>
        <taxon>Nocardia</taxon>
    </lineage>
</organism>
<dbReference type="InterPro" id="IPR024520">
    <property type="entry name" value="DUF3558"/>
</dbReference>
<dbReference type="AlphaFoldDB" id="A0A5N0EH33"/>
<dbReference type="Pfam" id="PF12079">
    <property type="entry name" value="DUF3558"/>
    <property type="match status" value="1"/>
</dbReference>
<dbReference type="Proteomes" id="UP000323876">
    <property type="component" value="Unassembled WGS sequence"/>
</dbReference>
<accession>A0A5N0EH33</accession>
<dbReference type="OrthoDB" id="4516394at2"/>
<protein>
    <submittedName>
        <fullName evidence="1">DUF3558 domain-containing protein</fullName>
    </submittedName>
</protein>
<proteinExistence type="predicted"/>
<gene>
    <name evidence="1" type="ORF">F3087_17150</name>
</gene>
<dbReference type="EMBL" id="VXLC01000006">
    <property type="protein sequence ID" value="KAA8887425.1"/>
    <property type="molecule type" value="Genomic_DNA"/>
</dbReference>
<evidence type="ECO:0000313" key="1">
    <source>
        <dbReference type="EMBL" id="KAA8887425.1"/>
    </source>
</evidence>
<evidence type="ECO:0000313" key="2">
    <source>
        <dbReference type="Proteomes" id="UP000323876"/>
    </source>
</evidence>
<name>A0A5N0EH33_9NOCA</name>
<sequence length="435" mass="46650">MRFVRVTPIPALIGSRFAGYPRIREGGFIIGLTCRGLFDKPRELPLIVGGSRRWATMAAIAMVVAALCGCGTISRESAARPSAQSTPPRAAKAQAGTPGSAELAAIAPGAADLMARIRATDPCALLNREYAERLGVFQRFDRSPGLDRGSGWTGCGLILSAPDDAYYAFNLELDKLYTSDKRAADKTEQINGRTVFRSANSDDRPDAYSCEYRIPAGDTGFAHFLSVSKLAGSARTPVPWSQPCRFTREYLAATLDGLVALPPRVIDDQGGRSLIQRNPCAATAPITAQFLGWQMTSVGWPKAYKCAITLVQPGGSHRVTVEISFDQTSEQMVKTGEVLRLPSGLDGGQSIQYARHTNVEGLTGIELRTVQSTDPTRQNSSCAMTLNYRRADPPTANNAHLLTISVNLAPAAPPFPFDACAQAAQITPTVLHAIP</sequence>
<keyword evidence="2" id="KW-1185">Reference proteome</keyword>
<reference evidence="1 2" key="1">
    <citation type="submission" date="2019-09" db="EMBL/GenBank/DDBJ databases">
        <authorList>
            <person name="Wang X."/>
        </authorList>
    </citation>
    <scope>NUCLEOTIDE SEQUENCE [LARGE SCALE GENOMIC DNA]</scope>
    <source>
        <strain evidence="1 2">CICC 11023</strain>
    </source>
</reference>